<evidence type="ECO:0000313" key="2">
    <source>
        <dbReference type="EMBL" id="KAF2487798.1"/>
    </source>
</evidence>
<feature type="compositionally biased region" description="Acidic residues" evidence="1">
    <location>
        <begin position="538"/>
        <end position="550"/>
    </location>
</feature>
<dbReference type="RefSeq" id="XP_033594367.1">
    <property type="nucleotide sequence ID" value="XM_033732389.1"/>
</dbReference>
<proteinExistence type="predicted"/>
<evidence type="ECO:0000256" key="1">
    <source>
        <dbReference type="SAM" id="MobiDB-lite"/>
    </source>
</evidence>
<feature type="region of interest" description="Disordered" evidence="1">
    <location>
        <begin position="440"/>
        <end position="462"/>
    </location>
</feature>
<feature type="compositionally biased region" description="Polar residues" evidence="1">
    <location>
        <begin position="498"/>
        <end position="530"/>
    </location>
</feature>
<dbReference type="GeneID" id="54473391"/>
<feature type="region of interest" description="Disordered" evidence="1">
    <location>
        <begin position="496"/>
        <end position="626"/>
    </location>
</feature>
<evidence type="ECO:0008006" key="4">
    <source>
        <dbReference type="Google" id="ProtNLM"/>
    </source>
</evidence>
<dbReference type="AlphaFoldDB" id="A0A6A6Q5S6"/>
<accession>A0A6A6Q5S6</accession>
<dbReference type="CDD" id="cd00167">
    <property type="entry name" value="SANT"/>
    <property type="match status" value="1"/>
</dbReference>
<feature type="compositionally biased region" description="Low complexity" evidence="1">
    <location>
        <begin position="447"/>
        <end position="459"/>
    </location>
</feature>
<dbReference type="EMBL" id="MU001631">
    <property type="protein sequence ID" value="KAF2487798.1"/>
    <property type="molecule type" value="Genomic_DNA"/>
</dbReference>
<name>A0A6A6Q5S6_9PEZI</name>
<evidence type="ECO:0000313" key="3">
    <source>
        <dbReference type="Proteomes" id="UP000799767"/>
    </source>
</evidence>
<reference evidence="2" key="1">
    <citation type="journal article" date="2020" name="Stud. Mycol.">
        <title>101 Dothideomycetes genomes: a test case for predicting lifestyles and emergence of pathogens.</title>
        <authorList>
            <person name="Haridas S."/>
            <person name="Albert R."/>
            <person name="Binder M."/>
            <person name="Bloem J."/>
            <person name="Labutti K."/>
            <person name="Salamov A."/>
            <person name="Andreopoulos B."/>
            <person name="Baker S."/>
            <person name="Barry K."/>
            <person name="Bills G."/>
            <person name="Bluhm B."/>
            <person name="Cannon C."/>
            <person name="Castanera R."/>
            <person name="Culley D."/>
            <person name="Daum C."/>
            <person name="Ezra D."/>
            <person name="Gonzalez J."/>
            <person name="Henrissat B."/>
            <person name="Kuo A."/>
            <person name="Liang C."/>
            <person name="Lipzen A."/>
            <person name="Lutzoni F."/>
            <person name="Magnuson J."/>
            <person name="Mondo S."/>
            <person name="Nolan M."/>
            <person name="Ohm R."/>
            <person name="Pangilinan J."/>
            <person name="Park H.-J."/>
            <person name="Ramirez L."/>
            <person name="Alfaro M."/>
            <person name="Sun H."/>
            <person name="Tritt A."/>
            <person name="Yoshinaga Y."/>
            <person name="Zwiers L.-H."/>
            <person name="Turgeon B."/>
            <person name="Goodwin S."/>
            <person name="Spatafora J."/>
            <person name="Crous P."/>
            <person name="Grigoriev I."/>
        </authorList>
    </citation>
    <scope>NUCLEOTIDE SEQUENCE</scope>
    <source>
        <strain evidence="2">CBS 113389</strain>
    </source>
</reference>
<gene>
    <name evidence="2" type="ORF">BDY17DRAFT_289707</name>
</gene>
<dbReference type="Proteomes" id="UP000799767">
    <property type="component" value="Unassembled WGS sequence"/>
</dbReference>
<dbReference type="InterPro" id="IPR001005">
    <property type="entry name" value="SANT/Myb"/>
</dbReference>
<organism evidence="2 3">
    <name type="scientific">Neohortaea acidophila</name>
    <dbReference type="NCBI Taxonomy" id="245834"/>
    <lineage>
        <taxon>Eukaryota</taxon>
        <taxon>Fungi</taxon>
        <taxon>Dikarya</taxon>
        <taxon>Ascomycota</taxon>
        <taxon>Pezizomycotina</taxon>
        <taxon>Dothideomycetes</taxon>
        <taxon>Dothideomycetidae</taxon>
        <taxon>Mycosphaerellales</taxon>
        <taxon>Teratosphaeriaceae</taxon>
        <taxon>Neohortaea</taxon>
    </lineage>
</organism>
<keyword evidence="3" id="KW-1185">Reference proteome</keyword>
<protein>
    <recommendedName>
        <fullName evidence="4">Myb-like domain-containing protein</fullName>
    </recommendedName>
</protein>
<feature type="compositionally biased region" description="Low complexity" evidence="1">
    <location>
        <begin position="573"/>
        <end position="586"/>
    </location>
</feature>
<dbReference type="OrthoDB" id="5398572at2759"/>
<feature type="compositionally biased region" description="Basic and acidic residues" evidence="1">
    <location>
        <begin position="558"/>
        <end position="570"/>
    </location>
</feature>
<sequence>MTCDPMLTAYLLDLEPVNEDATLEAQLQAGIQEIDDARAAVIEAARGTSAFSPNTVNTTFSQEEIGGLDPDVMADLLPRLADAANDLCTQLLPADPNARAVVRQEIRTDGSRYNKIYNTRLRTFSVNKEGFGSTEYIQPSIVLRALLRVQNMQDVPAGSWRPDAIIHKINLAPMLHTVLVFIPNNANVTPDQQHAVLGLDHAFGPAIAGPGFKQPAFDLCLQLLTQLALIRLDAYINSPAFAPQRLIAETFYEYNEKGEPIFRHYKALDMGEMDDDELEDYSVAITTLVEDDLGSAFDVPGIDALTALETLREKYPWEEFVEAVVEYYGHRKAELDAQIAAVGGVDRIVLELGSEVEQRAAVRAAEAKRQTLSRPNRTPKKGFGASAIRALKAREARLSANAAPVASTAPVAPVAPMLGSSAGFAAQHAATQNDDTWLRPEEDDVEPAQPQQPQQPQPAERARSTLMALENMSQRQKGAKGKGRFIDPQAGAVRVSFDASQSQADPSHSQYPASSVPETGPYYQQSQSTPAKRAFANIDEDEEEEEEYEPTQDQGFETDARDATAADQRRRLAPQQRAPAPRVSAAITLAPPGPSMSSPSSTSKRQRKNPGSIIPPLATPYDPNEDPEITEMEQLERARVAARHHSVISRSQKPPQVRTPWTAAEEMALQYLIRDYGETKIAYAELKSHDSNRTGGPLLGRRSAEDMRFKARNMKQMYLKGRQALPPGFDNIVLDKKAIDKLHSMGIPYEQDRIRGGAGVDTQ</sequence>